<dbReference type="Gene3D" id="3.40.395.10">
    <property type="entry name" value="Adenoviral Proteinase, Chain A"/>
    <property type="match status" value="1"/>
</dbReference>
<evidence type="ECO:0000256" key="2">
    <source>
        <dbReference type="ARBA" id="ARBA00022670"/>
    </source>
</evidence>
<dbReference type="InterPro" id="IPR003653">
    <property type="entry name" value="Peptidase_C48_C"/>
</dbReference>
<dbReference type="Pfam" id="PF02902">
    <property type="entry name" value="Peptidase_C48"/>
    <property type="match status" value="1"/>
</dbReference>
<feature type="compositionally biased region" description="Basic and acidic residues" evidence="4">
    <location>
        <begin position="320"/>
        <end position="329"/>
    </location>
</feature>
<dbReference type="SUPFAM" id="SSF54001">
    <property type="entry name" value="Cysteine proteinases"/>
    <property type="match status" value="1"/>
</dbReference>
<dbReference type="PANTHER" id="PTHR34835:SF34">
    <property type="entry name" value="OS08G0555500 PROTEIN"/>
    <property type="match status" value="1"/>
</dbReference>
<name>A0A438JLM9_VITVI</name>
<feature type="region of interest" description="Disordered" evidence="4">
    <location>
        <begin position="320"/>
        <end position="351"/>
    </location>
</feature>
<keyword evidence="2" id="KW-0645">Protease</keyword>
<accession>A0A438JLM9</accession>
<comment type="caution">
    <text evidence="6">The sequence shown here is derived from an EMBL/GenBank/DDBJ whole genome shotgun (WGS) entry which is preliminary data.</text>
</comment>
<protein>
    <recommendedName>
        <fullName evidence="5">Ubiquitin-like protease family profile domain-containing protein</fullName>
    </recommendedName>
</protein>
<reference evidence="6 7" key="1">
    <citation type="journal article" date="2018" name="PLoS Genet.">
        <title>Population sequencing reveals clonal diversity and ancestral inbreeding in the grapevine cultivar Chardonnay.</title>
        <authorList>
            <person name="Roach M.J."/>
            <person name="Johnson D.L."/>
            <person name="Bohlmann J."/>
            <person name="van Vuuren H.J."/>
            <person name="Jones S.J."/>
            <person name="Pretorius I.S."/>
            <person name="Schmidt S.A."/>
            <person name="Borneman A.R."/>
        </authorList>
    </citation>
    <scope>NUCLEOTIDE SEQUENCE [LARGE SCALE GENOMIC DNA]</scope>
    <source>
        <strain evidence="7">cv. Chardonnay</strain>
        <tissue evidence="6">Leaf</tissue>
    </source>
</reference>
<organism evidence="6 7">
    <name type="scientific">Vitis vinifera</name>
    <name type="common">Grape</name>
    <dbReference type="NCBI Taxonomy" id="29760"/>
    <lineage>
        <taxon>Eukaryota</taxon>
        <taxon>Viridiplantae</taxon>
        <taxon>Streptophyta</taxon>
        <taxon>Embryophyta</taxon>
        <taxon>Tracheophyta</taxon>
        <taxon>Spermatophyta</taxon>
        <taxon>Magnoliopsida</taxon>
        <taxon>eudicotyledons</taxon>
        <taxon>Gunneridae</taxon>
        <taxon>Pentapetalae</taxon>
        <taxon>rosids</taxon>
        <taxon>Vitales</taxon>
        <taxon>Vitaceae</taxon>
        <taxon>Viteae</taxon>
        <taxon>Vitis</taxon>
    </lineage>
</organism>
<evidence type="ECO:0000256" key="1">
    <source>
        <dbReference type="ARBA" id="ARBA00005234"/>
    </source>
</evidence>
<sequence length="598" mass="68007">MQPTRLFTRCSSSRFLKLCNRLPVDKLEVVRDLQFGGLLNLNCKEIRHNICLWLIDHFNVGFRCIDISSNKSYDLTATNVGLVFGLPKSGRILQIASTPSEHPFGTLNTCEERLLNLPVGEEFRRCFLYYACTTILAPMSRIDGCRNLWHTIHEDGFRNDVNWGQFVVDQLVEGIRRFKQRKSVWVHGCILFLQFHYVIKFKIPSVHVPVTVSLLSAWSDELINERLAAKISQFGSFGHGKGFDNSSPPRTHVESDSGPTSSHELLEQYYGAEHAINQYQNGIQHQLGVLHGLMHTLDGRKERSRPSLAAGDLSYAAHEFSEPEPHSDYGGDDMASHGTTDVPDTPIRHPSVIGNKWEATKSASVGSQSIVAIHSTTTNPSVYHQDGPQTSSCNCFLWGLGPEVVDTYCRMLQFNDVSRTKLFLSPYIAKMVMHSNAKHLTHDAVIGRFEPYLYPLDVSYQNVNEVYLPVLLKNHWTLYVYDLHNKRIQLLDSRLGRRRSCMSGIQQNLAKVVLWLVAYKKQMVDVDLKMFRFVMPDVSSQPNDNDCGVFVMKFMDNWLNGGLSKSIDVGKIKKYRLKILGRLLLSSHNAHRHRFLVD</sequence>
<feature type="region of interest" description="Disordered" evidence="4">
    <location>
        <begin position="240"/>
        <end position="262"/>
    </location>
</feature>
<proteinExistence type="inferred from homology"/>
<dbReference type="Proteomes" id="UP000288805">
    <property type="component" value="Unassembled WGS sequence"/>
</dbReference>
<dbReference type="InterPro" id="IPR038765">
    <property type="entry name" value="Papain-like_cys_pep_sf"/>
</dbReference>
<comment type="similarity">
    <text evidence="1">Belongs to the peptidase C48 family.</text>
</comment>
<dbReference type="AlphaFoldDB" id="A0A438JLM9"/>
<dbReference type="EMBL" id="QGNW01000036">
    <property type="protein sequence ID" value="RVX09870.1"/>
    <property type="molecule type" value="Genomic_DNA"/>
</dbReference>
<dbReference type="PROSITE" id="PS50600">
    <property type="entry name" value="ULP_PROTEASE"/>
    <property type="match status" value="1"/>
</dbReference>
<keyword evidence="3" id="KW-0378">Hydrolase</keyword>
<dbReference type="GO" id="GO:0006508">
    <property type="term" value="P:proteolysis"/>
    <property type="evidence" value="ECO:0007669"/>
    <property type="project" value="UniProtKB-KW"/>
</dbReference>
<dbReference type="PANTHER" id="PTHR34835">
    <property type="entry name" value="OS07G0283600 PROTEIN-RELATED"/>
    <property type="match status" value="1"/>
</dbReference>
<evidence type="ECO:0000313" key="7">
    <source>
        <dbReference type="Proteomes" id="UP000288805"/>
    </source>
</evidence>
<feature type="domain" description="Ubiquitin-like protease family profile" evidence="5">
    <location>
        <begin position="380"/>
        <end position="558"/>
    </location>
</feature>
<evidence type="ECO:0000259" key="5">
    <source>
        <dbReference type="PROSITE" id="PS50600"/>
    </source>
</evidence>
<evidence type="ECO:0000256" key="3">
    <source>
        <dbReference type="ARBA" id="ARBA00022801"/>
    </source>
</evidence>
<evidence type="ECO:0000313" key="6">
    <source>
        <dbReference type="EMBL" id="RVX09870.1"/>
    </source>
</evidence>
<dbReference type="GO" id="GO:0008234">
    <property type="term" value="F:cysteine-type peptidase activity"/>
    <property type="evidence" value="ECO:0007669"/>
    <property type="project" value="InterPro"/>
</dbReference>
<evidence type="ECO:0000256" key="4">
    <source>
        <dbReference type="SAM" id="MobiDB-lite"/>
    </source>
</evidence>
<gene>
    <name evidence="6" type="ORF">CK203_013045</name>
</gene>